<accession>A0A1M7L6Q7</accession>
<dbReference type="OrthoDB" id="7675341at2"/>
<dbReference type="EMBL" id="FRBW01000003">
    <property type="protein sequence ID" value="SHM73598.1"/>
    <property type="molecule type" value="Genomic_DNA"/>
</dbReference>
<gene>
    <name evidence="1" type="ORF">SAMN05444272_3092</name>
</gene>
<keyword evidence="2" id="KW-1185">Reference proteome</keyword>
<organism evidence="1 2">
    <name type="scientific">Roseibium suaedae</name>
    <dbReference type="NCBI Taxonomy" id="735517"/>
    <lineage>
        <taxon>Bacteria</taxon>
        <taxon>Pseudomonadati</taxon>
        <taxon>Pseudomonadota</taxon>
        <taxon>Alphaproteobacteria</taxon>
        <taxon>Hyphomicrobiales</taxon>
        <taxon>Stappiaceae</taxon>
        <taxon>Roseibium</taxon>
    </lineage>
</organism>
<proteinExistence type="predicted"/>
<name>A0A1M7L6Q7_9HYPH</name>
<sequence length="198" mass="23028">MTELTGNNQIADVASGSDTRIRLDPEARIWINGRPYVVVTLDETTNVLRCVDLPRVFARFTDADLRKLIARGRLIQDYGALSPFELSLRHNPEVTFWHLEPEVADSVIFRMYLCFGLLELDPKGKLPRGDASMEVAISQIYERWMRRISKWEGSSRPLPTNKCPKPRTVRDWLRKFEASDFEPMALCPQRHKRIIWSR</sequence>
<reference evidence="1 2" key="1">
    <citation type="submission" date="2016-11" db="EMBL/GenBank/DDBJ databases">
        <authorList>
            <person name="Jaros S."/>
            <person name="Januszkiewicz K."/>
            <person name="Wedrychowicz H."/>
        </authorList>
    </citation>
    <scope>NUCLEOTIDE SEQUENCE [LARGE SCALE GENOMIC DNA]</scope>
    <source>
        <strain evidence="1 2">DSM 22153</strain>
    </source>
</reference>
<dbReference type="Proteomes" id="UP000186002">
    <property type="component" value="Unassembled WGS sequence"/>
</dbReference>
<evidence type="ECO:0000313" key="1">
    <source>
        <dbReference type="EMBL" id="SHM73598.1"/>
    </source>
</evidence>
<dbReference type="AlphaFoldDB" id="A0A1M7L6Q7"/>
<protein>
    <submittedName>
        <fullName evidence="1">Uncharacterized protein</fullName>
    </submittedName>
</protein>
<evidence type="ECO:0000313" key="2">
    <source>
        <dbReference type="Proteomes" id="UP000186002"/>
    </source>
</evidence>
<dbReference type="RefSeq" id="WP_073014206.1">
    <property type="nucleotide sequence ID" value="NZ_FRBW01000003.1"/>
</dbReference>